<comment type="caution">
    <text evidence="5">The sequence shown here is derived from an EMBL/GenBank/DDBJ whole genome shotgun (WGS) entry which is preliminary data.</text>
</comment>
<feature type="domain" description="HTH luxR-type" evidence="4">
    <location>
        <begin position="172"/>
        <end position="237"/>
    </location>
</feature>
<proteinExistence type="predicted"/>
<dbReference type="Gene3D" id="1.10.10.10">
    <property type="entry name" value="Winged helix-like DNA-binding domain superfamily/Winged helix DNA-binding domain"/>
    <property type="match status" value="1"/>
</dbReference>
<dbReference type="EMBL" id="RJVQ01000005">
    <property type="protein sequence ID" value="RQW62810.1"/>
    <property type="molecule type" value="Genomic_DNA"/>
</dbReference>
<dbReference type="InterPro" id="IPR016032">
    <property type="entry name" value="Sig_transdc_resp-reg_C-effctor"/>
</dbReference>
<evidence type="ECO:0000256" key="1">
    <source>
        <dbReference type="ARBA" id="ARBA00023015"/>
    </source>
</evidence>
<keyword evidence="2" id="KW-0238">DNA-binding</keyword>
<dbReference type="PANTHER" id="PTHR44688:SF16">
    <property type="entry name" value="DNA-BINDING TRANSCRIPTIONAL ACTIVATOR DEVR_DOSR"/>
    <property type="match status" value="1"/>
</dbReference>
<dbReference type="SMART" id="SM00421">
    <property type="entry name" value="HTH_LUXR"/>
    <property type="match status" value="1"/>
</dbReference>
<name>A0A3N9TFQ6_9VIBR</name>
<dbReference type="InterPro" id="IPR000792">
    <property type="entry name" value="Tscrpt_reg_LuxR_C"/>
</dbReference>
<evidence type="ECO:0000256" key="2">
    <source>
        <dbReference type="ARBA" id="ARBA00023125"/>
    </source>
</evidence>
<dbReference type="SUPFAM" id="SSF46894">
    <property type="entry name" value="C-terminal effector domain of the bipartite response regulators"/>
    <property type="match status" value="1"/>
</dbReference>
<keyword evidence="1" id="KW-0805">Transcription regulation</keyword>
<evidence type="ECO:0000313" key="5">
    <source>
        <dbReference type="EMBL" id="RQW62810.1"/>
    </source>
</evidence>
<dbReference type="GO" id="GO:0006355">
    <property type="term" value="P:regulation of DNA-templated transcription"/>
    <property type="evidence" value="ECO:0007669"/>
    <property type="project" value="InterPro"/>
</dbReference>
<dbReference type="Pfam" id="PF00196">
    <property type="entry name" value="GerE"/>
    <property type="match status" value="1"/>
</dbReference>
<dbReference type="AlphaFoldDB" id="A0A3N9TFQ6"/>
<sequence>MTLIDSVLSYDSAVILGLRKGKRPIYLYDSIKSNRELLFERYLTSLFQDDPFYKMLNSDEQQGIFSLKDIVKKDIDYQAYCSEFYLQTGWKDELSILIEIESKRWIGIYLGCTQNGHSFSSQDINTLRSYFHIIQSLCQQHWKQTEFYLAEPLFHPEYHSGKRRELIEGALNTFGQGLLSPREKQIAVLIVQGLDSKEIASQLDISEGTVKNHRKRIYAQLRVKSLSELFQLFLNHIITQ</sequence>
<evidence type="ECO:0000313" key="6">
    <source>
        <dbReference type="Proteomes" id="UP000281112"/>
    </source>
</evidence>
<dbReference type="PROSITE" id="PS50043">
    <property type="entry name" value="HTH_LUXR_2"/>
    <property type="match status" value="1"/>
</dbReference>
<dbReference type="Proteomes" id="UP000281112">
    <property type="component" value="Unassembled WGS sequence"/>
</dbReference>
<organism evidence="5 6">
    <name type="scientific">Vibrio viridaestus</name>
    <dbReference type="NCBI Taxonomy" id="2487322"/>
    <lineage>
        <taxon>Bacteria</taxon>
        <taxon>Pseudomonadati</taxon>
        <taxon>Pseudomonadota</taxon>
        <taxon>Gammaproteobacteria</taxon>
        <taxon>Vibrionales</taxon>
        <taxon>Vibrionaceae</taxon>
        <taxon>Vibrio</taxon>
    </lineage>
</organism>
<gene>
    <name evidence="5" type="ORF">EES38_13630</name>
</gene>
<reference evidence="5 6" key="1">
    <citation type="submission" date="2018-11" db="EMBL/GenBank/DDBJ databases">
        <title>Vibrio LJC006 sp. nov., isolated from seawater during the bloom of the enteromorpha.</title>
        <authorList>
            <person name="Liang J."/>
        </authorList>
    </citation>
    <scope>NUCLEOTIDE SEQUENCE [LARGE SCALE GENOMIC DNA]</scope>
    <source>
        <strain evidence="5 6">LJC006</strain>
    </source>
</reference>
<evidence type="ECO:0000256" key="3">
    <source>
        <dbReference type="ARBA" id="ARBA00023163"/>
    </source>
</evidence>
<dbReference type="PRINTS" id="PR00038">
    <property type="entry name" value="HTHLUXR"/>
</dbReference>
<protein>
    <submittedName>
        <fullName evidence="5">LuxR family transcriptional regulator</fullName>
    </submittedName>
</protein>
<keyword evidence="3" id="KW-0804">Transcription</keyword>
<dbReference type="GO" id="GO:0003677">
    <property type="term" value="F:DNA binding"/>
    <property type="evidence" value="ECO:0007669"/>
    <property type="project" value="UniProtKB-KW"/>
</dbReference>
<dbReference type="CDD" id="cd06170">
    <property type="entry name" value="LuxR_C_like"/>
    <property type="match status" value="1"/>
</dbReference>
<evidence type="ECO:0000259" key="4">
    <source>
        <dbReference type="PROSITE" id="PS50043"/>
    </source>
</evidence>
<keyword evidence="6" id="KW-1185">Reference proteome</keyword>
<accession>A0A3N9TFQ6</accession>
<dbReference type="PANTHER" id="PTHR44688">
    <property type="entry name" value="DNA-BINDING TRANSCRIPTIONAL ACTIVATOR DEVR_DOSR"/>
    <property type="match status" value="1"/>
</dbReference>
<dbReference type="OrthoDB" id="343383at2"/>
<dbReference type="InterPro" id="IPR036388">
    <property type="entry name" value="WH-like_DNA-bd_sf"/>
</dbReference>